<feature type="domain" description="Phosphatidic acid phosphatase type 2/haloperoxidase" evidence="2">
    <location>
        <begin position="55"/>
        <end position="166"/>
    </location>
</feature>
<dbReference type="PANTHER" id="PTHR14969:SF13">
    <property type="entry name" value="AT30094P"/>
    <property type="match status" value="1"/>
</dbReference>
<keyword evidence="1" id="KW-0812">Transmembrane</keyword>
<dbReference type="RefSeq" id="WP_041018201.1">
    <property type="nucleotide sequence ID" value="NZ_CCEJ010000009.1"/>
</dbReference>
<dbReference type="InterPro" id="IPR000326">
    <property type="entry name" value="PAP2/HPO"/>
</dbReference>
<dbReference type="Pfam" id="PF01569">
    <property type="entry name" value="PAP2"/>
    <property type="match status" value="1"/>
</dbReference>
<dbReference type="Proteomes" id="UP000031552">
    <property type="component" value="Unassembled WGS sequence"/>
</dbReference>
<keyword evidence="4" id="KW-1185">Reference proteome</keyword>
<feature type="transmembrane region" description="Helical" evidence="1">
    <location>
        <begin position="227"/>
        <end position="246"/>
    </location>
</feature>
<evidence type="ECO:0000313" key="3">
    <source>
        <dbReference type="EMBL" id="CDR34643.1"/>
    </source>
</evidence>
<feature type="transmembrane region" description="Helical" evidence="1">
    <location>
        <begin position="56"/>
        <end position="74"/>
    </location>
</feature>
<dbReference type="eggNOG" id="COG0671">
    <property type="taxonomic scope" value="Bacteria"/>
</dbReference>
<dbReference type="SUPFAM" id="SSF48317">
    <property type="entry name" value="Acid phosphatase/Vanadium-dependent haloperoxidase"/>
    <property type="match status" value="1"/>
</dbReference>
<protein>
    <submittedName>
        <fullName evidence="3">Membrane-associated phosphatase</fullName>
    </submittedName>
</protein>
<feature type="transmembrane region" description="Helical" evidence="1">
    <location>
        <begin position="151"/>
        <end position="169"/>
    </location>
</feature>
<dbReference type="OrthoDB" id="9789113at2"/>
<dbReference type="Gene3D" id="1.20.144.10">
    <property type="entry name" value="Phosphatidic acid phosphatase type 2/haloperoxidase"/>
    <property type="match status" value="1"/>
</dbReference>
<name>A0A090D2U0_9BACT</name>
<reference evidence="3" key="1">
    <citation type="submission" date="2013-12" db="EMBL/GenBank/DDBJ databases">
        <authorList>
            <person name="Linke B."/>
        </authorList>
    </citation>
    <scope>NUCLEOTIDE SEQUENCE [LARGE SCALE GENOMIC DNA]</scope>
    <source>
        <strain evidence="3">CRIB-18</strain>
    </source>
</reference>
<reference evidence="3" key="2">
    <citation type="submission" date="2014-09" db="EMBL/GenBank/DDBJ databases">
        <title>Criblamydia sequanensis harbors a mega-plasmid encoding arsenite resistance.</title>
        <authorList>
            <person name="Bertelli C."/>
            <person name="Goesmann A."/>
            <person name="Greub G."/>
        </authorList>
    </citation>
    <scope>NUCLEOTIDE SEQUENCE [LARGE SCALE GENOMIC DNA]</scope>
    <source>
        <strain evidence="3">CRIB-18</strain>
    </source>
</reference>
<dbReference type="InterPro" id="IPR036938">
    <property type="entry name" value="PAP2/HPO_sf"/>
</dbReference>
<dbReference type="STRING" id="1437425.CSEC_1834"/>
<organism evidence="3 4">
    <name type="scientific">Candidatus Criblamydia sequanensis CRIB-18</name>
    <dbReference type="NCBI Taxonomy" id="1437425"/>
    <lineage>
        <taxon>Bacteria</taxon>
        <taxon>Pseudomonadati</taxon>
        <taxon>Chlamydiota</taxon>
        <taxon>Chlamydiia</taxon>
        <taxon>Parachlamydiales</taxon>
        <taxon>Candidatus Criblamydiaceae</taxon>
        <taxon>Candidatus Criblamydia</taxon>
    </lineage>
</organism>
<evidence type="ECO:0000313" key="4">
    <source>
        <dbReference type="Proteomes" id="UP000031552"/>
    </source>
</evidence>
<feature type="transmembrane region" description="Helical" evidence="1">
    <location>
        <begin position="181"/>
        <end position="198"/>
    </location>
</feature>
<dbReference type="AlphaFoldDB" id="A0A090D2U0"/>
<dbReference type="PANTHER" id="PTHR14969">
    <property type="entry name" value="SPHINGOSINE-1-PHOSPHATE PHOSPHOHYDROLASE"/>
    <property type="match status" value="1"/>
</dbReference>
<accession>A0A090D2U0</accession>
<keyword evidence="1" id="KW-1133">Transmembrane helix</keyword>
<gene>
    <name evidence="3" type="ORF">CSEC_1834</name>
</gene>
<feature type="transmembrane region" description="Helical" evidence="1">
    <location>
        <begin position="258"/>
        <end position="278"/>
    </location>
</feature>
<dbReference type="SMART" id="SM00014">
    <property type="entry name" value="acidPPc"/>
    <property type="match status" value="1"/>
</dbReference>
<dbReference type="EMBL" id="CCEJ010000009">
    <property type="protein sequence ID" value="CDR34643.1"/>
    <property type="molecule type" value="Genomic_DNA"/>
</dbReference>
<keyword evidence="1" id="KW-0472">Membrane</keyword>
<proteinExistence type="predicted"/>
<feature type="transmembrane region" description="Helical" evidence="1">
    <location>
        <begin position="126"/>
        <end position="145"/>
    </location>
</feature>
<evidence type="ECO:0000256" key="1">
    <source>
        <dbReference type="SAM" id="Phobius"/>
    </source>
</evidence>
<sequence length="296" mass="33614">MNFESIHIEELVLIKKLQIIRTPFLDYLLKGVTLFDEQPLLLFMGIGFIYGVDRTLGLRFLALLLLSGIVNALLKSFFEEPRPCWLDPSLQVFSCPKNNGFPSGAAQSAVIVPGLIIMYRNCLSSWILGVLFAVLLSFSRIYLGVHFFTDLIGGWLIGFGLLFAASQFSKIESFLKKLSKETQLLIAFLMAFLPLLFVSNQNTLNWTFLASGLAFGLVFNKRHIETSWKLGMLSIFISMALGFFLIEFFKQKSILTQSVHFMFGFFILMGLPNLLLLFKSLQAKLKEDYIEISDKR</sequence>
<comment type="caution">
    <text evidence="3">The sequence shown here is derived from an EMBL/GenBank/DDBJ whole genome shotgun (WGS) entry which is preliminary data.</text>
</comment>
<evidence type="ECO:0000259" key="2">
    <source>
        <dbReference type="SMART" id="SM00014"/>
    </source>
</evidence>